<protein>
    <submittedName>
        <fullName evidence="2">Uncharacterized protein</fullName>
    </submittedName>
</protein>
<keyword evidence="3" id="KW-1185">Reference proteome</keyword>
<keyword evidence="1" id="KW-1133">Transmembrane helix</keyword>
<sequence length="118" mass="12714">MNCMISGQIDSVVLHGGDLGSHHGSTRNFVPANAALPPSQLEPSQARMQPAMRCGRCDAMRCAMRRDAIALRNAPASIYFLFSIAAVVDHLVLFESAVILPVVMAWRGIAGRTVARQP</sequence>
<feature type="transmembrane region" description="Helical" evidence="1">
    <location>
        <begin position="78"/>
        <end position="106"/>
    </location>
</feature>
<dbReference type="Proteomes" id="UP000094444">
    <property type="component" value="Unassembled WGS sequence"/>
</dbReference>
<organism evidence="2 3">
    <name type="scientific">Diaporthe helianthi</name>
    <dbReference type="NCBI Taxonomy" id="158607"/>
    <lineage>
        <taxon>Eukaryota</taxon>
        <taxon>Fungi</taxon>
        <taxon>Dikarya</taxon>
        <taxon>Ascomycota</taxon>
        <taxon>Pezizomycotina</taxon>
        <taxon>Sordariomycetes</taxon>
        <taxon>Sordariomycetidae</taxon>
        <taxon>Diaporthales</taxon>
        <taxon>Diaporthaceae</taxon>
        <taxon>Diaporthe</taxon>
    </lineage>
</organism>
<name>A0A2P5IAY1_DIAHE</name>
<dbReference type="EMBL" id="MAVT02000096">
    <property type="protein sequence ID" value="POS79677.1"/>
    <property type="molecule type" value="Genomic_DNA"/>
</dbReference>
<keyword evidence="1" id="KW-0812">Transmembrane</keyword>
<evidence type="ECO:0000313" key="2">
    <source>
        <dbReference type="EMBL" id="POS79677.1"/>
    </source>
</evidence>
<proteinExistence type="predicted"/>
<accession>A0A2P5IAY1</accession>
<comment type="caution">
    <text evidence="2">The sequence shown here is derived from an EMBL/GenBank/DDBJ whole genome shotgun (WGS) entry which is preliminary data.</text>
</comment>
<dbReference type="InParanoid" id="A0A2P5IAY1"/>
<gene>
    <name evidence="2" type="ORF">DHEL01_v201935</name>
</gene>
<evidence type="ECO:0000256" key="1">
    <source>
        <dbReference type="SAM" id="Phobius"/>
    </source>
</evidence>
<keyword evidence="1" id="KW-0472">Membrane</keyword>
<dbReference type="AlphaFoldDB" id="A0A2P5IAY1"/>
<evidence type="ECO:0000313" key="3">
    <source>
        <dbReference type="Proteomes" id="UP000094444"/>
    </source>
</evidence>
<reference evidence="2" key="1">
    <citation type="submission" date="2017-09" db="EMBL/GenBank/DDBJ databases">
        <title>Polyketide synthases of a Diaporthe helianthi virulent isolate.</title>
        <authorList>
            <person name="Baroncelli R."/>
        </authorList>
    </citation>
    <scope>NUCLEOTIDE SEQUENCE [LARGE SCALE GENOMIC DNA]</scope>
    <source>
        <strain evidence="2">7/96</strain>
    </source>
</reference>